<evidence type="ECO:0000259" key="4">
    <source>
        <dbReference type="Pfam" id="PF18741"/>
    </source>
</evidence>
<keyword evidence="5" id="KW-0067">ATP-binding</keyword>
<gene>
    <name evidence="5" type="ORF">AKL17_1068</name>
</gene>
<evidence type="ECO:0000259" key="2">
    <source>
        <dbReference type="Pfam" id="PF13086"/>
    </source>
</evidence>
<dbReference type="KEGG" id="daa:AKL17_1068"/>
<dbReference type="Pfam" id="PF13195">
    <property type="entry name" value="DUF4011"/>
    <property type="match status" value="1"/>
</dbReference>
<evidence type="ECO:0000313" key="6">
    <source>
        <dbReference type="Proteomes" id="UP000076128"/>
    </source>
</evidence>
<dbReference type="InterPro" id="IPR021754">
    <property type="entry name" value="DUF3320"/>
</dbReference>
<dbReference type="SUPFAM" id="SSF52540">
    <property type="entry name" value="P-loop containing nucleoside triphosphate hydrolases"/>
    <property type="match status" value="1"/>
</dbReference>
<name>A0A159Z0K9_9RHOB</name>
<dbReference type="Pfam" id="PF18741">
    <property type="entry name" value="MTES_1575"/>
    <property type="match status" value="1"/>
</dbReference>
<dbReference type="Gene3D" id="3.40.50.300">
    <property type="entry name" value="P-loop containing nucleotide triphosphate hydrolases"/>
    <property type="match status" value="3"/>
</dbReference>
<dbReference type="FunFam" id="3.40.960.10:FF:000002">
    <property type="entry name" value="DNA helicase related protein"/>
    <property type="match status" value="1"/>
</dbReference>
<dbReference type="Pfam" id="PF13086">
    <property type="entry name" value="AAA_11"/>
    <property type="match status" value="1"/>
</dbReference>
<dbReference type="GO" id="GO:0004386">
    <property type="term" value="F:helicase activity"/>
    <property type="evidence" value="ECO:0007669"/>
    <property type="project" value="UniProtKB-KW"/>
</dbReference>
<evidence type="ECO:0000313" key="5">
    <source>
        <dbReference type="EMBL" id="AMY68327.1"/>
    </source>
</evidence>
<dbReference type="STRING" id="1335048.AKL17_1068"/>
<dbReference type="SUPFAM" id="SSF52980">
    <property type="entry name" value="Restriction endonuclease-like"/>
    <property type="match status" value="1"/>
</dbReference>
<dbReference type="InterPro" id="IPR045055">
    <property type="entry name" value="DNA2/NAM7-like"/>
</dbReference>
<dbReference type="CDD" id="cd18808">
    <property type="entry name" value="SF1_C_Upf1"/>
    <property type="match status" value="1"/>
</dbReference>
<dbReference type="InterPro" id="IPR041679">
    <property type="entry name" value="DNA2/NAM7-like_C"/>
</dbReference>
<feature type="domain" description="DNA2/NAM7 helicase helicase" evidence="2">
    <location>
        <begin position="1223"/>
        <end position="1264"/>
    </location>
</feature>
<organism evidence="5 6">
    <name type="scientific">Frigidibacter mobilis</name>
    <dbReference type="NCBI Taxonomy" id="1335048"/>
    <lineage>
        <taxon>Bacteria</taxon>
        <taxon>Pseudomonadati</taxon>
        <taxon>Pseudomonadota</taxon>
        <taxon>Alphaproteobacteria</taxon>
        <taxon>Rhodobacterales</taxon>
        <taxon>Paracoccaceae</taxon>
        <taxon>Frigidibacter</taxon>
    </lineage>
</organism>
<reference evidence="5 6" key="1">
    <citation type="submission" date="2015-09" db="EMBL/GenBank/DDBJ databases">
        <title>Complete genome sequence of Defluviimonas alba cai42t isolated from an oilfield in Xinjiang.</title>
        <authorList>
            <person name="Geng S."/>
            <person name="Pan X."/>
            <person name="Wu X."/>
        </authorList>
    </citation>
    <scope>NUCLEOTIDE SEQUENCE [LARGE SCALE GENOMIC DNA]</scope>
    <source>
        <strain evidence="6">cai42</strain>
    </source>
</reference>
<evidence type="ECO:0000259" key="1">
    <source>
        <dbReference type="Pfam" id="PF11784"/>
    </source>
</evidence>
<dbReference type="OrthoDB" id="9757917at2"/>
<feature type="domain" description="DNA2/NAM7 helicase-like C-terminal" evidence="3">
    <location>
        <begin position="1298"/>
        <end position="1484"/>
    </location>
</feature>
<evidence type="ECO:0000259" key="3">
    <source>
        <dbReference type="Pfam" id="PF13087"/>
    </source>
</evidence>
<accession>A0A159Z0K9</accession>
<sequence>MNDLAVGTENSPYAGSGSLAEKLDRARTELLDLSARNRLLNMPRSAKSSKSIELVDERSSEVFRILVSEAKAFTFLPGMPSRKATAAAEGGTAPEDGTGEGAGLEEDADVIHDLALPEDDEVDERGIAGRHADTRLQTRFTPEGLQKRLLDLYYDARTLEDEQGVNVLYLTLGALRWVDPNDKKNIRHAPLLLIPVALERGTAGERFRLRARQEDFATNLSLENFLDRIHGIRLPEVEISEAFDLEGYLTAVEKSIEDKEGWGVERDVIVLGFFSFAKFMMYRDLDPASWPADGAITSKPLLKGLLADGFEAGEALFPEDQSIDSIIPPSQMLHILDSDSTQTLAVHEVRAGRNLVIQGPPGTGKSQTIANLIAAAVSDGKTVLFVAEKMAALEVVKRRLDATGVGAACLELHSHKANKKAVLEDIRRTWENGAPRAGELGSLNARLTDLRDELNGHAARMHRPDAVSGLTPYQVLGQLVRLRAAGEQPNDIELEAPETWTKDGFLARHGILRELVERVQEIGNPAQHIWYGVELASVTPMDVERLTARLAAAAEAASELDASGARLATMLGSAPPSSGKTLEPLVELARRVAAAPLPAEALGSEHWANDLVEINEIVRAGEVLEEIRKILAEWLHEAAWQSEPVDARNKLGALPDDVVDTDFGIIAELAGALPVALAAGQELAGLLGEEMPQTLADIAVLARLGERHMAAPLASGLALSNPVWDQQPGLARDVVASLQEYQSARADLGGKLVDAAWDTDLAGARSVLAAHGTGLLKALSGEWRWANRLVRSCLVSPDQPLEATLSQLDRLQRGKAARVEVAKEETDARAAFGGLWRGERSDTAQLLAVVVWMEGHGDLGVAARRIAGRELARDKVARPLGRLSGLAAVANAAEHLVGLLGEGTELTAAELAIRAAELSKAERETRQLFRRAPSTLGERRKLLDRLGAGQAAARHIQESAPKAAAAFGPVWADTRSDWPALKSAANWVAGNLDILNTASCVHEREAAAKLADEIHTRSGKFGADADRLAADLQLDLIEAFGADLDEVPLATLAERLRSWSEAGESLFQWTAYRDRAQKARQLGCGDVVDRLEDGRSAPDQIIPSFEMTYYEAIHARLVAADPELGRFDGALHSRKVAEFSEFDLQRIRVSADETVRAHYRRVPPREGGAIGPLGVLRTELQKRRGHMPIRKLVERAGPALQALKPVFMMSPLSVAQFLAPGAAEFDLLVMDEASQIQPVDALGAVARARQVVVVGDPRQLPPTSFFARMTGGNDDDEDDGGRVTDIESILGLFTARGLPMRMLRWHYRSRHQSLIAVSNRQFYESKLFVVPSPYTAEAGMGLRFHHIPDGVFETGGKRCNQIEARIVARAIIDHALERPDLSLGVAAFSVAQRRAILDELELLRRAHPETEGFFHSHPSEPFFVKNLENVQGDERDVIFISVGYGPTVPGGRVPMRFGPLGSEGGERRLNVLISRAKQRCEVFSSMTDEDIEPDFAQSRKGVFAFRLFLQFARTGRMAMAEATGREHDSVFEEQVANALHARGFHVHRQVGLAGFFIDLAVSHPERPGRYLLGIECDGAAYHDALSARDRDRLRQSVLESHGWQVHRIWSTDWFQRPQQELSRVIAAIEAAMVEDANREVTRQKPIVRITSEDIGDRTLMGIETGEPTQADLPEPPAANLYEEALLERAPHHNGELHELARGVLVAYVERVAEAEGPVHFDEVVTRIREAWGLKRAGARIRDAIALATDVAVRKGTIIQEGEFITVGGRKPELRDRSGVSSAGLRKPEAIPLDEVAMGAMVLAAENFGATADQLVTEIARGLGFRATSDVLKRRILEGIGLAREAGGLAEINGLLQPVQKVEDVV</sequence>
<keyword evidence="5" id="KW-0547">Nucleotide-binding</keyword>
<dbReference type="PANTHER" id="PTHR10887:SF530">
    <property type="entry name" value="SUPERFAMILY I DNA HELICASES"/>
    <property type="match status" value="1"/>
</dbReference>
<protein>
    <submittedName>
        <fullName evidence="5">Superfamily I DNA and RNA helicase protein</fullName>
    </submittedName>
</protein>
<dbReference type="Gene3D" id="3.40.960.10">
    <property type="entry name" value="VSR Endonuclease"/>
    <property type="match status" value="1"/>
</dbReference>
<dbReference type="Pfam" id="PF13087">
    <property type="entry name" value="AAA_12"/>
    <property type="match status" value="1"/>
</dbReference>
<dbReference type="PANTHER" id="PTHR10887">
    <property type="entry name" value="DNA2/NAM7 HELICASE FAMILY"/>
    <property type="match status" value="1"/>
</dbReference>
<feature type="domain" description="DUF3320" evidence="1">
    <location>
        <begin position="1695"/>
        <end position="1742"/>
    </location>
</feature>
<dbReference type="Pfam" id="PF11784">
    <property type="entry name" value="DUF3320"/>
    <property type="match status" value="1"/>
</dbReference>
<dbReference type="InterPro" id="IPR011335">
    <property type="entry name" value="Restrct_endonuc-II-like"/>
</dbReference>
<dbReference type="InterPro" id="IPR047187">
    <property type="entry name" value="SF1_C_Upf1"/>
</dbReference>
<keyword evidence="6" id="KW-1185">Reference proteome</keyword>
<dbReference type="EMBL" id="CP012661">
    <property type="protein sequence ID" value="AMY68327.1"/>
    <property type="molecule type" value="Genomic_DNA"/>
</dbReference>
<keyword evidence="5" id="KW-0347">Helicase</keyword>
<dbReference type="InterPro" id="IPR041677">
    <property type="entry name" value="DNA2/NAM7_AAA_11"/>
</dbReference>
<keyword evidence="5" id="KW-0378">Hydrolase</keyword>
<dbReference type="InterPro" id="IPR025103">
    <property type="entry name" value="DUF4011"/>
</dbReference>
<dbReference type="InterPro" id="IPR049468">
    <property type="entry name" value="Restrct_endonuc-II-like_dom"/>
</dbReference>
<dbReference type="InterPro" id="IPR027417">
    <property type="entry name" value="P-loop_NTPase"/>
</dbReference>
<dbReference type="RefSeq" id="WP_066811236.1">
    <property type="nucleotide sequence ID" value="NZ_CP012661.1"/>
</dbReference>
<proteinExistence type="predicted"/>
<dbReference type="PATRIC" id="fig|1335048.3.peg.1107"/>
<dbReference type="Proteomes" id="UP000076128">
    <property type="component" value="Chromosome"/>
</dbReference>
<feature type="domain" description="Restriction endonuclease type II-like" evidence="4">
    <location>
        <begin position="1531"/>
        <end position="1628"/>
    </location>
</feature>